<dbReference type="Proteomes" id="UP000076580">
    <property type="component" value="Chromosome 01"/>
</dbReference>
<dbReference type="GeneID" id="63714653"/>
<dbReference type="InParanoid" id="A0A151GV21"/>
<reference evidence="2 3" key="1">
    <citation type="journal article" date="2016" name="Sci. Rep.">
        <title>Insights into Adaptations to a Near-Obligate Nematode Endoparasitic Lifestyle from the Finished Genome of Drechmeria coniospora.</title>
        <authorList>
            <person name="Zhang L."/>
            <person name="Zhou Z."/>
            <person name="Guo Q."/>
            <person name="Fokkens L."/>
            <person name="Miskei M."/>
            <person name="Pocsi I."/>
            <person name="Zhang W."/>
            <person name="Chen M."/>
            <person name="Wang L."/>
            <person name="Sun Y."/>
            <person name="Donzelli B.G."/>
            <person name="Gibson D.M."/>
            <person name="Nelson D.R."/>
            <person name="Luo J.G."/>
            <person name="Rep M."/>
            <person name="Liu H."/>
            <person name="Yang S."/>
            <person name="Wang J."/>
            <person name="Krasnoff S.B."/>
            <person name="Xu Y."/>
            <person name="Molnar I."/>
            <person name="Lin M."/>
        </authorList>
    </citation>
    <scope>NUCLEOTIDE SEQUENCE [LARGE SCALE GENOMIC DNA]</scope>
    <source>
        <strain evidence="2 3">ARSEF 6962</strain>
    </source>
</reference>
<dbReference type="RefSeq" id="XP_040660224.1">
    <property type="nucleotide sequence ID" value="XM_040799341.1"/>
</dbReference>
<dbReference type="AlphaFoldDB" id="A0A151GV21"/>
<comment type="caution">
    <text evidence="2">The sequence shown here is derived from an EMBL/GenBank/DDBJ whole genome shotgun (WGS) entry which is preliminary data.</text>
</comment>
<gene>
    <name evidence="2" type="ORF">DCS_02010</name>
</gene>
<keyword evidence="3" id="KW-1185">Reference proteome</keyword>
<sequence length="127" mass="13005">MNANGHRLRLEMPAHMQSWTGRPGGPYAQAAGDTTRARAGPLRVGKVPGVPKHDTLDALPRGAGRAPAAGPENEAGENTAHVHARTPGSGDAGGSECDGMESLSESPRQGRQTVVSMDGGRFSRGGG</sequence>
<evidence type="ECO:0000313" key="3">
    <source>
        <dbReference type="Proteomes" id="UP000076580"/>
    </source>
</evidence>
<dbReference type="EMBL" id="LAYC01000001">
    <property type="protein sequence ID" value="KYK60872.1"/>
    <property type="molecule type" value="Genomic_DNA"/>
</dbReference>
<name>A0A151GV21_DRECN</name>
<organism evidence="2 3">
    <name type="scientific">Drechmeria coniospora</name>
    <name type="common">Nematophagous fungus</name>
    <name type="synonym">Meria coniospora</name>
    <dbReference type="NCBI Taxonomy" id="98403"/>
    <lineage>
        <taxon>Eukaryota</taxon>
        <taxon>Fungi</taxon>
        <taxon>Dikarya</taxon>
        <taxon>Ascomycota</taxon>
        <taxon>Pezizomycotina</taxon>
        <taxon>Sordariomycetes</taxon>
        <taxon>Hypocreomycetidae</taxon>
        <taxon>Hypocreales</taxon>
        <taxon>Ophiocordycipitaceae</taxon>
        <taxon>Drechmeria</taxon>
    </lineage>
</organism>
<feature type="compositionally biased region" description="Low complexity" evidence="1">
    <location>
        <begin position="60"/>
        <end position="78"/>
    </location>
</feature>
<evidence type="ECO:0000313" key="2">
    <source>
        <dbReference type="EMBL" id="KYK60872.1"/>
    </source>
</evidence>
<protein>
    <submittedName>
        <fullName evidence="2">Uncharacterized protein</fullName>
    </submittedName>
</protein>
<feature type="region of interest" description="Disordered" evidence="1">
    <location>
        <begin position="1"/>
        <end position="127"/>
    </location>
</feature>
<proteinExistence type="predicted"/>
<accession>A0A151GV21</accession>
<evidence type="ECO:0000256" key="1">
    <source>
        <dbReference type="SAM" id="MobiDB-lite"/>
    </source>
</evidence>
<feature type="compositionally biased region" description="Polar residues" evidence="1">
    <location>
        <begin position="103"/>
        <end position="115"/>
    </location>
</feature>